<evidence type="ECO:0000259" key="2">
    <source>
        <dbReference type="PROSITE" id="PS50822"/>
    </source>
</evidence>
<feature type="compositionally biased region" description="Polar residues" evidence="1">
    <location>
        <begin position="24"/>
        <end position="37"/>
    </location>
</feature>
<evidence type="ECO:0000313" key="4">
    <source>
        <dbReference type="Proteomes" id="UP000803884"/>
    </source>
</evidence>
<dbReference type="RefSeq" id="XP_069226005.1">
    <property type="nucleotide sequence ID" value="XM_069377020.1"/>
</dbReference>
<dbReference type="InterPro" id="IPR014811">
    <property type="entry name" value="ArgoL1"/>
</dbReference>
<dbReference type="Proteomes" id="UP000803884">
    <property type="component" value="Unassembled WGS sequence"/>
</dbReference>
<reference evidence="3 4" key="1">
    <citation type="journal article" date="2020" name="Microbiol. Resour. Announc.">
        <title>Draft Genome Sequence of a Cladosporium Species Isolated from the Mesophotic Ascidian Didemnum maculosum.</title>
        <authorList>
            <person name="Gioti A."/>
            <person name="Siaperas R."/>
            <person name="Nikolaivits E."/>
            <person name="Le Goff G."/>
            <person name="Ouazzani J."/>
            <person name="Kotoulas G."/>
            <person name="Topakas E."/>
        </authorList>
    </citation>
    <scope>NUCLEOTIDE SEQUENCE [LARGE SCALE GENOMIC DNA]</scope>
    <source>
        <strain evidence="3 4">TM138-S3</strain>
    </source>
</reference>
<feature type="compositionally biased region" description="Basic and acidic residues" evidence="1">
    <location>
        <begin position="65"/>
        <end position="76"/>
    </location>
</feature>
<name>A0AB34KE34_9PEZI</name>
<dbReference type="SUPFAM" id="SSF101690">
    <property type="entry name" value="PAZ domain"/>
    <property type="match status" value="1"/>
</dbReference>
<organism evidence="3 4">
    <name type="scientific">Cladosporium halotolerans</name>
    <dbReference type="NCBI Taxonomy" id="1052096"/>
    <lineage>
        <taxon>Eukaryota</taxon>
        <taxon>Fungi</taxon>
        <taxon>Dikarya</taxon>
        <taxon>Ascomycota</taxon>
        <taxon>Pezizomycotina</taxon>
        <taxon>Dothideomycetes</taxon>
        <taxon>Dothideomycetidae</taxon>
        <taxon>Cladosporiales</taxon>
        <taxon>Cladosporiaceae</taxon>
        <taxon>Cladosporium</taxon>
    </lineage>
</organism>
<dbReference type="Pfam" id="PF02171">
    <property type="entry name" value="Piwi"/>
    <property type="match status" value="1"/>
</dbReference>
<dbReference type="InterPro" id="IPR012337">
    <property type="entry name" value="RNaseH-like_sf"/>
</dbReference>
<dbReference type="InterPro" id="IPR032474">
    <property type="entry name" value="Argonaute_N"/>
</dbReference>
<dbReference type="GO" id="GO:0003676">
    <property type="term" value="F:nucleic acid binding"/>
    <property type="evidence" value="ECO:0007669"/>
    <property type="project" value="InterPro"/>
</dbReference>
<evidence type="ECO:0000313" key="3">
    <source>
        <dbReference type="EMBL" id="KAL1582898.1"/>
    </source>
</evidence>
<dbReference type="Pfam" id="PF16486">
    <property type="entry name" value="ArgoN"/>
    <property type="match status" value="1"/>
</dbReference>
<keyword evidence="4" id="KW-1185">Reference proteome</keyword>
<sequence>MARKKKRPGATAGAIPGYDPVDDNPSQSPQPGPSTYNQQPQPPHPPSPLPDGKEPPGSPDPTDSSIEKKPSTEHRGQIQRCCPAGTSHRDRPGIFTLPDQQDVNTSNAITATEPHNMLTFSFNEATIANKRDTEIGKGGVRSKHYTLRPSIVPGQRTSVITNHFKVDIPVGKVLYEYHVEGIPSSATRAKRKMFILDMIEIDRDMFNARGELATDCKKKIITCKPLFNVDSEPTSGQIVRQVIVNDFESGNRGEPKQRSLEVVFAKKHSLDGLKGFVGGFDERYEDVGAKEALNIVIAKGVTDDGVSSSQQVASGTPSRGNVFQVGDNRFYFRPGHEELDNSSKGLLAIQGYFSSIRPAMGSILLNVNNTTSAFYKPQRLDEFMDRRSILHLQFLKSHLCGLRVRVNFSRSGVDGQGPEIDSEARRTKTLCDLGGKPRGQTLQKNLPSETVWDHLRSKYNLSSNFNLDLPTGNVGRKQAPNQKFHLAEQLDVLSDQPYRGTLSPEETAKMMKIAKRRPEENYGAIVGEGLQCLKLDNPAQLPNLLQSLGLRVSSNLLEVPARQIAQPRIMYKNASGHLFPVKQHPNDHGFWTMQPGAKFTNTRRRFGDTAGATAKVRFFKLKEKDMYRDNGNFLKRYTSRFLDVQTQYGEQQLLLANSNIVDIDVWTPEGLQSTLQAPQNKCDLAVLILPVNDSEQRQRYTNFRIVADQLLGIKSIGMCEQKIVAILTREAEKARGTFNSSAINLPSSKGMNDYFRNIAMKLNLRCGNVNHVLQSGTSFPKIGGSLDTIIIGADVTHPGAASLDGTPSIAAVVGTVDGTFARYTGHVRLNTSRKDIIDDMESMVFDLLSYWYEQNNSKLPNNILFYRDGVGHSQYAEVREREITAIKSAWTKLNDKEREWTQPGKASKSKASGTNLSNSPQITAVVVTKRHNSRIYPKVKPVPNQKSFNPSLTMSGNCLPGTVVDSSITHPYYFDFYLLSHTVPGKLGTARPTHYFVLQNGMEFTPKEIQDLTFNLCFTWGRSLSSVSYVPATYYADRLCERARLYLQPFLDEVPDLRNQNLTYEQVFKRAADLFYRGAGEKRTVGAPANPWHKNLDDTMFWM</sequence>
<dbReference type="PROSITE" id="PS50822">
    <property type="entry name" value="PIWI"/>
    <property type="match status" value="1"/>
</dbReference>
<dbReference type="Gene3D" id="3.40.50.2300">
    <property type="match status" value="1"/>
</dbReference>
<dbReference type="GeneID" id="96009858"/>
<feature type="region of interest" description="Disordered" evidence="1">
    <location>
        <begin position="897"/>
        <end position="917"/>
    </location>
</feature>
<dbReference type="InterPro" id="IPR036085">
    <property type="entry name" value="PAZ_dom_sf"/>
</dbReference>
<dbReference type="Pfam" id="PF08699">
    <property type="entry name" value="ArgoL1"/>
    <property type="match status" value="1"/>
</dbReference>
<dbReference type="SMART" id="SM00950">
    <property type="entry name" value="Piwi"/>
    <property type="match status" value="1"/>
</dbReference>
<gene>
    <name evidence="3" type="ORF">WHR41_08416</name>
</gene>
<dbReference type="InterPro" id="IPR003165">
    <property type="entry name" value="Piwi"/>
</dbReference>
<dbReference type="InterPro" id="IPR036397">
    <property type="entry name" value="RNaseH_sf"/>
</dbReference>
<dbReference type="EMBL" id="JAAQHG020000042">
    <property type="protein sequence ID" value="KAL1582898.1"/>
    <property type="molecule type" value="Genomic_DNA"/>
</dbReference>
<dbReference type="SUPFAM" id="SSF53098">
    <property type="entry name" value="Ribonuclease H-like"/>
    <property type="match status" value="1"/>
</dbReference>
<accession>A0AB34KE34</accession>
<proteinExistence type="predicted"/>
<dbReference type="SMART" id="SM01163">
    <property type="entry name" value="DUF1785"/>
    <property type="match status" value="1"/>
</dbReference>
<feature type="region of interest" description="Disordered" evidence="1">
    <location>
        <begin position="1"/>
        <end position="100"/>
    </location>
</feature>
<dbReference type="PANTHER" id="PTHR22891">
    <property type="entry name" value="EUKARYOTIC TRANSLATION INITIATION FACTOR 2C"/>
    <property type="match status" value="1"/>
</dbReference>
<protein>
    <recommendedName>
        <fullName evidence="2">Piwi domain-containing protein</fullName>
    </recommendedName>
</protein>
<comment type="caution">
    <text evidence="3">The sequence shown here is derived from an EMBL/GenBank/DDBJ whole genome shotgun (WGS) entry which is preliminary data.</text>
</comment>
<dbReference type="AlphaFoldDB" id="A0AB34KE34"/>
<feature type="compositionally biased region" description="Pro residues" evidence="1">
    <location>
        <begin position="40"/>
        <end position="49"/>
    </location>
</feature>
<evidence type="ECO:0000256" key="1">
    <source>
        <dbReference type="SAM" id="MobiDB-lite"/>
    </source>
</evidence>
<dbReference type="Gene3D" id="3.30.420.10">
    <property type="entry name" value="Ribonuclease H-like superfamily/Ribonuclease H"/>
    <property type="match status" value="1"/>
</dbReference>
<feature type="domain" description="Piwi" evidence="2">
    <location>
        <begin position="754"/>
        <end position="1048"/>
    </location>
</feature>